<organism evidence="2 3">
    <name type="scientific">Actinomadura rugatobispora</name>
    <dbReference type="NCBI Taxonomy" id="1994"/>
    <lineage>
        <taxon>Bacteria</taxon>
        <taxon>Bacillati</taxon>
        <taxon>Actinomycetota</taxon>
        <taxon>Actinomycetes</taxon>
        <taxon>Streptosporangiales</taxon>
        <taxon>Thermomonosporaceae</taxon>
        <taxon>Actinomadura</taxon>
    </lineage>
</organism>
<dbReference type="PROSITE" id="PS50943">
    <property type="entry name" value="HTH_CROC1"/>
    <property type="match status" value="1"/>
</dbReference>
<dbReference type="RefSeq" id="WP_378286428.1">
    <property type="nucleotide sequence ID" value="NZ_JBHSON010000057.1"/>
</dbReference>
<sequence>MAPAGRTIRSKWLGDALLRARKNADLTGDEVAQQLGWPASKVSRIENGLIRAHWGDVQDLLDLYGVTDADERTTLIKLAKSLRERGWWRAYGGELSHPFADLLSLEGTADEIDVYQPQLLPGLLQTRAYAMAVIGASRMQQSKEEVERFVEIRTARQDILTRATPVHLWAIVGEAALRQQIGGIAVMQGQLRHLLEISELPNVTVQVLPFTADATTGMYSPFSILTFAGTGLPEVVHIENLTGGIYLELPEEVGHYRSSYNHLRASALPTGRSARLIAAVSKEI</sequence>
<comment type="caution">
    <text evidence="2">The sequence shown here is derived from an EMBL/GenBank/DDBJ whole genome shotgun (WGS) entry which is preliminary data.</text>
</comment>
<keyword evidence="3" id="KW-1185">Reference proteome</keyword>
<dbReference type="InterPro" id="IPR043917">
    <property type="entry name" value="DUF5753"/>
</dbReference>
<dbReference type="SUPFAM" id="SSF47413">
    <property type="entry name" value="lambda repressor-like DNA-binding domains"/>
    <property type="match status" value="1"/>
</dbReference>
<evidence type="ECO:0000313" key="2">
    <source>
        <dbReference type="EMBL" id="MFC5750673.1"/>
    </source>
</evidence>
<dbReference type="EMBL" id="JBHSON010000057">
    <property type="protein sequence ID" value="MFC5750673.1"/>
    <property type="molecule type" value="Genomic_DNA"/>
</dbReference>
<dbReference type="CDD" id="cd00093">
    <property type="entry name" value="HTH_XRE"/>
    <property type="match status" value="1"/>
</dbReference>
<dbReference type="SMART" id="SM00530">
    <property type="entry name" value="HTH_XRE"/>
    <property type="match status" value="1"/>
</dbReference>
<dbReference type="Gene3D" id="1.10.260.40">
    <property type="entry name" value="lambda repressor-like DNA-binding domains"/>
    <property type="match status" value="1"/>
</dbReference>
<evidence type="ECO:0000259" key="1">
    <source>
        <dbReference type="PROSITE" id="PS50943"/>
    </source>
</evidence>
<dbReference type="InterPro" id="IPR010982">
    <property type="entry name" value="Lambda_DNA-bd_dom_sf"/>
</dbReference>
<dbReference type="Pfam" id="PF19054">
    <property type="entry name" value="DUF5753"/>
    <property type="match status" value="1"/>
</dbReference>
<evidence type="ECO:0000313" key="3">
    <source>
        <dbReference type="Proteomes" id="UP001596074"/>
    </source>
</evidence>
<name>A0ABW1A7Q2_9ACTN</name>
<dbReference type="InterPro" id="IPR001387">
    <property type="entry name" value="Cro/C1-type_HTH"/>
</dbReference>
<feature type="domain" description="HTH cro/C1-type" evidence="1">
    <location>
        <begin position="17"/>
        <end position="72"/>
    </location>
</feature>
<dbReference type="Pfam" id="PF13560">
    <property type="entry name" value="HTH_31"/>
    <property type="match status" value="1"/>
</dbReference>
<protein>
    <submittedName>
        <fullName evidence="2">Helix-turn-helix domain-containing protein</fullName>
    </submittedName>
</protein>
<accession>A0ABW1A7Q2</accession>
<proteinExistence type="predicted"/>
<reference evidence="3" key="1">
    <citation type="journal article" date="2019" name="Int. J. Syst. Evol. Microbiol.">
        <title>The Global Catalogue of Microorganisms (GCM) 10K type strain sequencing project: providing services to taxonomists for standard genome sequencing and annotation.</title>
        <authorList>
            <consortium name="The Broad Institute Genomics Platform"/>
            <consortium name="The Broad Institute Genome Sequencing Center for Infectious Disease"/>
            <person name="Wu L."/>
            <person name="Ma J."/>
        </authorList>
    </citation>
    <scope>NUCLEOTIDE SEQUENCE [LARGE SCALE GENOMIC DNA]</scope>
    <source>
        <strain evidence="3">KCTC 42087</strain>
    </source>
</reference>
<gene>
    <name evidence="2" type="ORF">ACFPZN_34055</name>
</gene>
<dbReference type="Proteomes" id="UP001596074">
    <property type="component" value="Unassembled WGS sequence"/>
</dbReference>